<dbReference type="RefSeq" id="WP_180570420.1">
    <property type="nucleotide sequence ID" value="NZ_JACCKB010000041.1"/>
</dbReference>
<gene>
    <name evidence="1" type="ORF">H0A36_20540</name>
</gene>
<organism evidence="1 2">
    <name type="scientific">Spartinivicinus marinus</name>
    <dbReference type="NCBI Taxonomy" id="2994442"/>
    <lineage>
        <taxon>Bacteria</taxon>
        <taxon>Pseudomonadati</taxon>
        <taxon>Pseudomonadota</taxon>
        <taxon>Gammaproteobacteria</taxon>
        <taxon>Oceanospirillales</taxon>
        <taxon>Zooshikellaceae</taxon>
        <taxon>Spartinivicinus</taxon>
    </lineage>
</organism>
<dbReference type="AlphaFoldDB" id="A0A853I6M9"/>
<reference evidence="1 2" key="1">
    <citation type="submission" date="2020-07" db="EMBL/GenBank/DDBJ databases">
        <title>Endozoicomonas sp. nov., isolated from sediment.</title>
        <authorList>
            <person name="Gu T."/>
        </authorList>
    </citation>
    <scope>NUCLEOTIDE SEQUENCE [LARGE SCALE GENOMIC DNA]</scope>
    <source>
        <strain evidence="1 2">SM1973</strain>
    </source>
</reference>
<evidence type="ECO:0000313" key="1">
    <source>
        <dbReference type="EMBL" id="NYZ68409.1"/>
    </source>
</evidence>
<comment type="caution">
    <text evidence="1">The sequence shown here is derived from an EMBL/GenBank/DDBJ whole genome shotgun (WGS) entry which is preliminary data.</text>
</comment>
<protein>
    <submittedName>
        <fullName evidence="1">Uncharacterized protein</fullName>
    </submittedName>
</protein>
<dbReference type="Proteomes" id="UP000569732">
    <property type="component" value="Unassembled WGS sequence"/>
</dbReference>
<keyword evidence="2" id="KW-1185">Reference proteome</keyword>
<proteinExistence type="predicted"/>
<sequence>MKQFICLVICFFYYCYSTTLFAKEKIHWQTIHWPPWMILEGKNKGQGFADHLLQTAKQYQELIESGYSKPDEIKTLRKYYPCFINNSLEQQCTTLHE</sequence>
<name>A0A853I6M9_9GAMM</name>
<evidence type="ECO:0000313" key="2">
    <source>
        <dbReference type="Proteomes" id="UP000569732"/>
    </source>
</evidence>
<accession>A0A853I6M9</accession>
<dbReference type="EMBL" id="JACCKB010000041">
    <property type="protein sequence ID" value="NYZ68409.1"/>
    <property type="molecule type" value="Genomic_DNA"/>
</dbReference>